<keyword evidence="7" id="KW-1185">Reference proteome</keyword>
<dbReference type="GO" id="GO:0003939">
    <property type="term" value="F:L-iditol 2-dehydrogenase (NAD+) activity"/>
    <property type="evidence" value="ECO:0007669"/>
    <property type="project" value="UniProtKB-EC"/>
</dbReference>
<dbReference type="GO" id="GO:0046872">
    <property type="term" value="F:metal ion binding"/>
    <property type="evidence" value="ECO:0007669"/>
    <property type="project" value="UniProtKB-KW"/>
</dbReference>
<dbReference type="Gene3D" id="3.40.50.720">
    <property type="entry name" value="NAD(P)-binding Rossmann-like Domain"/>
    <property type="match status" value="1"/>
</dbReference>
<dbReference type="Proteomes" id="UP000006242">
    <property type="component" value="Unassembled WGS sequence"/>
</dbReference>
<comment type="cofactor">
    <cofactor evidence="1">
        <name>Zn(2+)</name>
        <dbReference type="ChEBI" id="CHEBI:29105"/>
    </cofactor>
</comment>
<evidence type="ECO:0000256" key="4">
    <source>
        <dbReference type="ARBA" id="ARBA00022833"/>
    </source>
</evidence>
<evidence type="ECO:0000256" key="5">
    <source>
        <dbReference type="ARBA" id="ARBA00023002"/>
    </source>
</evidence>
<dbReference type="EMBL" id="AFNV02000026">
    <property type="protein sequence ID" value="ERJ17931.1"/>
    <property type="molecule type" value="Genomic_DNA"/>
</dbReference>
<proteinExistence type="inferred from homology"/>
<dbReference type="EC" id="1.1.1.14" evidence="6"/>
<gene>
    <name evidence="6" type="ORF">SSPSH_003293</name>
</gene>
<protein>
    <submittedName>
        <fullName evidence="6">L-iditol 2-dehydrogenase protein</fullName>
        <ecNumber evidence="6">1.1.1.14</ecNumber>
    </submittedName>
</protein>
<dbReference type="Gene3D" id="3.90.180.10">
    <property type="entry name" value="Medium-chain alcohol dehydrogenases, catalytic domain"/>
    <property type="match status" value="1"/>
</dbReference>
<dbReference type="InterPro" id="IPR011032">
    <property type="entry name" value="GroES-like_sf"/>
</dbReference>
<reference evidence="6 7" key="1">
    <citation type="journal article" date="2011" name="J. Bacteriol.">
        <title>Genome sequence of Salinisphaera shabanensis, a gammaproteobacterium from the harsh, variable environment of the brine-seawater interface of the Shaban Deep in the Red Sea.</title>
        <authorList>
            <person name="Antunes A."/>
            <person name="Alam I."/>
            <person name="Bajic V.B."/>
            <person name="Stingl U."/>
        </authorList>
    </citation>
    <scope>NUCLEOTIDE SEQUENCE [LARGE SCALE GENOMIC DNA]</scope>
    <source>
        <strain evidence="6 7">E1L3A</strain>
    </source>
</reference>
<sequence>MTDRFARALWLEPPYACRLRDEPLPEREGEQLLIRSLYSAISRGTETLVFAGAVPESEYSRMRAPFQDGSLPGPVKHGYANVGVVEDGPPNWIGRNVFCLYPHQTRYVVNADAVVELPADVPAARAVLAANMETAVNALWDAGIGVGDRVTIVGAGVIGALIAGLTAAIPGTDVELVDIDPGKSVLAEALGARFRAPDTATTDRDIVVHASATGAGLDSAIALAGFEATVLEMSWYGATPVTIALGGAFHSQRLTLRSSQVGAVSPSRRARRDHGARLALAVSLLADARFDALFELEDAAFDDLPAVMHRLASPDDNSLCQRIRYP</sequence>
<reference evidence="6 7" key="2">
    <citation type="journal article" date="2013" name="PLoS ONE">
        <title>INDIGO - INtegrated Data Warehouse of MIcrobial GenOmes with Examples from the Red Sea Extremophiles.</title>
        <authorList>
            <person name="Alam I."/>
            <person name="Antunes A."/>
            <person name="Kamau A.A."/>
            <person name="Ba Alawi W."/>
            <person name="Kalkatawi M."/>
            <person name="Stingl U."/>
            <person name="Bajic V.B."/>
        </authorList>
    </citation>
    <scope>NUCLEOTIDE SEQUENCE [LARGE SCALE GENOMIC DNA]</scope>
    <source>
        <strain evidence="6 7">E1L3A</strain>
    </source>
</reference>
<dbReference type="PANTHER" id="PTHR43350:SF19">
    <property type="entry name" value="D-GULOSIDE 3-DEHYDROGENASE"/>
    <property type="match status" value="1"/>
</dbReference>
<keyword evidence="3" id="KW-0479">Metal-binding</keyword>
<evidence type="ECO:0000313" key="7">
    <source>
        <dbReference type="Proteomes" id="UP000006242"/>
    </source>
</evidence>
<evidence type="ECO:0000256" key="2">
    <source>
        <dbReference type="ARBA" id="ARBA00008072"/>
    </source>
</evidence>
<comment type="similarity">
    <text evidence="2">Belongs to the zinc-containing alcohol dehydrogenase family.</text>
</comment>
<dbReference type="PANTHER" id="PTHR43350">
    <property type="entry name" value="NAD-DEPENDENT ALCOHOL DEHYDROGENASE"/>
    <property type="match status" value="1"/>
</dbReference>
<accession>U2E1Z3</accession>
<dbReference type="eggNOG" id="COG1063">
    <property type="taxonomic scope" value="Bacteria"/>
</dbReference>
<keyword evidence="4" id="KW-0862">Zinc</keyword>
<dbReference type="STRING" id="1033802.SSPSH_003293"/>
<dbReference type="RefSeq" id="WP_006912045.1">
    <property type="nucleotide sequence ID" value="NZ_AFNV02000026.1"/>
</dbReference>
<name>U2E1Z3_9GAMM</name>
<evidence type="ECO:0000313" key="6">
    <source>
        <dbReference type="EMBL" id="ERJ17931.1"/>
    </source>
</evidence>
<comment type="caution">
    <text evidence="6">The sequence shown here is derived from an EMBL/GenBank/DDBJ whole genome shotgun (WGS) entry which is preliminary data.</text>
</comment>
<evidence type="ECO:0000256" key="1">
    <source>
        <dbReference type="ARBA" id="ARBA00001947"/>
    </source>
</evidence>
<dbReference type="SUPFAM" id="SSF50129">
    <property type="entry name" value="GroES-like"/>
    <property type="match status" value="1"/>
</dbReference>
<keyword evidence="5 6" id="KW-0560">Oxidoreductase</keyword>
<dbReference type="InterPro" id="IPR036291">
    <property type="entry name" value="NAD(P)-bd_dom_sf"/>
</dbReference>
<dbReference type="OrthoDB" id="9781588at2"/>
<organism evidence="6 7">
    <name type="scientific">Salinisphaera shabanensis E1L3A</name>
    <dbReference type="NCBI Taxonomy" id="1033802"/>
    <lineage>
        <taxon>Bacteria</taxon>
        <taxon>Pseudomonadati</taxon>
        <taxon>Pseudomonadota</taxon>
        <taxon>Gammaproteobacteria</taxon>
        <taxon>Salinisphaerales</taxon>
        <taxon>Salinisphaeraceae</taxon>
        <taxon>Salinisphaera</taxon>
    </lineage>
</organism>
<evidence type="ECO:0000256" key="3">
    <source>
        <dbReference type="ARBA" id="ARBA00022723"/>
    </source>
</evidence>
<dbReference type="SUPFAM" id="SSF51735">
    <property type="entry name" value="NAD(P)-binding Rossmann-fold domains"/>
    <property type="match status" value="1"/>
</dbReference>
<dbReference type="AlphaFoldDB" id="U2E1Z3"/>
<dbReference type="CDD" id="cd08255">
    <property type="entry name" value="2-desacetyl-2-hydroxyethyl_bacteriochlorophyllide_like"/>
    <property type="match status" value="1"/>
</dbReference>